<dbReference type="KEGG" id="whj:H9Q79_09760"/>
<gene>
    <name evidence="2" type="ORF">H9Q79_09760</name>
</gene>
<dbReference type="Proteomes" id="UP000515860">
    <property type="component" value="Chromosome"/>
</dbReference>
<dbReference type="AlphaFoldDB" id="A0A7G9G8V6"/>
<keyword evidence="1" id="KW-0732">Signal</keyword>
<keyword evidence="3" id="KW-1185">Reference proteome</keyword>
<feature type="signal peptide" evidence="1">
    <location>
        <begin position="1"/>
        <end position="26"/>
    </location>
</feature>
<evidence type="ECO:0000313" key="3">
    <source>
        <dbReference type="Proteomes" id="UP000515860"/>
    </source>
</evidence>
<sequence length="159" mass="17171">MNKKRLFTVLITLIFTLGLFTAPINASPLNEQHIVNREITYYSDGYYLETITYESNISTYGSSSKTGTKTATYYNGSTPLWYVSVTGSFTYSGHSSLCTGASASSGSYSSDWKIIDTTSSYSRNTATGVAIGRLYGAGTPLKTIPLSVILTCDIDGNLT</sequence>
<feature type="chain" id="PRO_5028985060" evidence="1">
    <location>
        <begin position="27"/>
        <end position="159"/>
    </location>
</feature>
<dbReference type="RefSeq" id="WP_147371494.1">
    <property type="nucleotide sequence ID" value="NZ_CP060635.1"/>
</dbReference>
<reference evidence="2 3" key="1">
    <citation type="submission" date="2020-08" db="EMBL/GenBank/DDBJ databases">
        <authorList>
            <person name="Liu C."/>
            <person name="Sun Q."/>
        </authorList>
    </citation>
    <scope>NUCLEOTIDE SEQUENCE [LARGE SCALE GENOMIC DNA]</scope>
    <source>
        <strain evidence="2 3">NSJ-29</strain>
    </source>
</reference>
<protein>
    <submittedName>
        <fullName evidence="2">Uncharacterized protein</fullName>
    </submittedName>
</protein>
<evidence type="ECO:0000313" key="2">
    <source>
        <dbReference type="EMBL" id="QNM07238.1"/>
    </source>
</evidence>
<organism evidence="2 3">
    <name type="scientific">Wansuia hejianensis</name>
    <dbReference type="NCBI Taxonomy" id="2763667"/>
    <lineage>
        <taxon>Bacteria</taxon>
        <taxon>Bacillati</taxon>
        <taxon>Bacillota</taxon>
        <taxon>Clostridia</taxon>
        <taxon>Lachnospirales</taxon>
        <taxon>Lachnospiraceae</taxon>
        <taxon>Wansuia</taxon>
    </lineage>
</organism>
<evidence type="ECO:0000256" key="1">
    <source>
        <dbReference type="SAM" id="SignalP"/>
    </source>
</evidence>
<name>A0A7G9G8V6_9FIRM</name>
<dbReference type="EMBL" id="CP060635">
    <property type="protein sequence ID" value="QNM07238.1"/>
    <property type="molecule type" value="Genomic_DNA"/>
</dbReference>
<accession>A0A7G9G8V6</accession>
<proteinExistence type="predicted"/>